<evidence type="ECO:0000259" key="7">
    <source>
        <dbReference type="SMART" id="SM01352"/>
    </source>
</evidence>
<reference evidence="8" key="2">
    <citation type="submission" date="2017-10" db="EMBL/GenBank/DDBJ databases">
        <title>Ladona fulva Genome sequencing and assembly.</title>
        <authorList>
            <person name="Murali S."/>
            <person name="Richards S."/>
            <person name="Bandaranaike D."/>
            <person name="Bellair M."/>
            <person name="Blankenburg K."/>
            <person name="Chao H."/>
            <person name="Dinh H."/>
            <person name="Doddapaneni H."/>
            <person name="Dugan-Rocha S."/>
            <person name="Elkadiri S."/>
            <person name="Gnanaolivu R."/>
            <person name="Hernandez B."/>
            <person name="Skinner E."/>
            <person name="Javaid M."/>
            <person name="Lee S."/>
            <person name="Li M."/>
            <person name="Ming W."/>
            <person name="Munidasa M."/>
            <person name="Muniz J."/>
            <person name="Nguyen L."/>
            <person name="Hughes D."/>
            <person name="Osuji N."/>
            <person name="Pu L.-L."/>
            <person name="Puazo M."/>
            <person name="Qu C."/>
            <person name="Quiroz J."/>
            <person name="Raj R."/>
            <person name="Weissenberger G."/>
            <person name="Xin Y."/>
            <person name="Zou X."/>
            <person name="Han Y."/>
            <person name="Worley K."/>
            <person name="Muzny D."/>
            <person name="Gibbs R."/>
        </authorList>
    </citation>
    <scope>NUCLEOTIDE SEQUENCE</scope>
    <source>
        <strain evidence="8">Sampled in the wild</strain>
    </source>
</reference>
<dbReference type="PANTHER" id="PTHR31021">
    <property type="entry name" value="ADENOMATOSIS POLYPOSIS COLI DOWN-REGULATED 1"/>
    <property type="match status" value="1"/>
</dbReference>
<dbReference type="Pfam" id="PF14921">
    <property type="entry name" value="APCDDC"/>
    <property type="match status" value="1"/>
</dbReference>
<evidence type="ECO:0000313" key="8">
    <source>
        <dbReference type="EMBL" id="KAG8235769.1"/>
    </source>
</evidence>
<comment type="caution">
    <text evidence="8">The sequence shown here is derived from an EMBL/GenBank/DDBJ whole genome shotgun (WGS) entry which is preliminary data.</text>
</comment>
<keyword evidence="2" id="KW-0812">Transmembrane</keyword>
<dbReference type="SMART" id="SM01352">
    <property type="entry name" value="APCDDC"/>
    <property type="match status" value="1"/>
</dbReference>
<dbReference type="GO" id="GO:0030178">
    <property type="term" value="P:negative regulation of Wnt signaling pathway"/>
    <property type="evidence" value="ECO:0007669"/>
    <property type="project" value="InterPro"/>
</dbReference>
<name>A0A8K0KK62_LADFU</name>
<keyword evidence="5" id="KW-0325">Glycoprotein</keyword>
<evidence type="ECO:0000256" key="3">
    <source>
        <dbReference type="ARBA" id="ARBA00022729"/>
    </source>
</evidence>
<sequence>MSRPFLGHVTPSPPTSSPSSPFTPSTYSSYSFRLTQYHYSDESCALPLYTITARGSLRMRGRSWLSPDAGAAEADYALSGIGVVAHSADAAVDLSRRVNASCPGVIQRRGGWRPYRTQPGPNSDNKLSLGKGDT</sequence>
<keyword evidence="9" id="KW-1185">Reference proteome</keyword>
<evidence type="ECO:0000256" key="1">
    <source>
        <dbReference type="ARBA" id="ARBA00004167"/>
    </source>
</evidence>
<accession>A0A8K0KK62</accession>
<evidence type="ECO:0000256" key="2">
    <source>
        <dbReference type="ARBA" id="ARBA00022692"/>
    </source>
</evidence>
<keyword evidence="3" id="KW-0732">Signal</keyword>
<gene>
    <name evidence="8" type="ORF">J437_LFUL015907</name>
</gene>
<evidence type="ECO:0000313" key="9">
    <source>
        <dbReference type="Proteomes" id="UP000792457"/>
    </source>
</evidence>
<proteinExistence type="predicted"/>
<evidence type="ECO:0000256" key="6">
    <source>
        <dbReference type="SAM" id="MobiDB-lite"/>
    </source>
</evidence>
<dbReference type="InterPro" id="IPR029405">
    <property type="entry name" value="APCDD1_dom"/>
</dbReference>
<dbReference type="OrthoDB" id="6609568at2759"/>
<evidence type="ECO:0000256" key="5">
    <source>
        <dbReference type="ARBA" id="ARBA00023180"/>
    </source>
</evidence>
<dbReference type="InterPro" id="IPR042425">
    <property type="entry name" value="APCDD1"/>
</dbReference>
<feature type="region of interest" description="Disordered" evidence="6">
    <location>
        <begin position="1"/>
        <end position="24"/>
    </location>
</feature>
<dbReference type="GO" id="GO:0005886">
    <property type="term" value="C:plasma membrane"/>
    <property type="evidence" value="ECO:0007669"/>
    <property type="project" value="InterPro"/>
</dbReference>
<feature type="domain" description="APCDD1" evidence="7">
    <location>
        <begin position="1"/>
        <end position="134"/>
    </location>
</feature>
<dbReference type="AlphaFoldDB" id="A0A8K0KK62"/>
<feature type="region of interest" description="Disordered" evidence="6">
    <location>
        <begin position="110"/>
        <end position="134"/>
    </location>
</feature>
<protein>
    <recommendedName>
        <fullName evidence="7">APCDD1 domain-containing protein</fullName>
    </recommendedName>
</protein>
<dbReference type="GO" id="GO:0017147">
    <property type="term" value="F:Wnt-protein binding"/>
    <property type="evidence" value="ECO:0007669"/>
    <property type="project" value="InterPro"/>
</dbReference>
<evidence type="ECO:0000256" key="4">
    <source>
        <dbReference type="ARBA" id="ARBA00023136"/>
    </source>
</evidence>
<dbReference type="EMBL" id="KZ308947">
    <property type="protein sequence ID" value="KAG8235769.1"/>
    <property type="molecule type" value="Genomic_DNA"/>
</dbReference>
<organism evidence="8 9">
    <name type="scientific">Ladona fulva</name>
    <name type="common">Scarce chaser dragonfly</name>
    <name type="synonym">Libellula fulva</name>
    <dbReference type="NCBI Taxonomy" id="123851"/>
    <lineage>
        <taxon>Eukaryota</taxon>
        <taxon>Metazoa</taxon>
        <taxon>Ecdysozoa</taxon>
        <taxon>Arthropoda</taxon>
        <taxon>Hexapoda</taxon>
        <taxon>Insecta</taxon>
        <taxon>Pterygota</taxon>
        <taxon>Palaeoptera</taxon>
        <taxon>Odonata</taxon>
        <taxon>Epiprocta</taxon>
        <taxon>Anisoptera</taxon>
        <taxon>Libelluloidea</taxon>
        <taxon>Libellulidae</taxon>
        <taxon>Ladona</taxon>
    </lineage>
</organism>
<comment type="subcellular location">
    <subcellularLocation>
        <location evidence="1">Membrane</location>
        <topology evidence="1">Single-pass membrane protein</topology>
    </subcellularLocation>
</comment>
<reference evidence="8" key="1">
    <citation type="submission" date="2013-04" db="EMBL/GenBank/DDBJ databases">
        <authorList>
            <person name="Qu J."/>
            <person name="Murali S.C."/>
            <person name="Bandaranaike D."/>
            <person name="Bellair M."/>
            <person name="Blankenburg K."/>
            <person name="Chao H."/>
            <person name="Dinh H."/>
            <person name="Doddapaneni H."/>
            <person name="Downs B."/>
            <person name="Dugan-Rocha S."/>
            <person name="Elkadiri S."/>
            <person name="Gnanaolivu R.D."/>
            <person name="Hernandez B."/>
            <person name="Javaid M."/>
            <person name="Jayaseelan J.C."/>
            <person name="Lee S."/>
            <person name="Li M."/>
            <person name="Ming W."/>
            <person name="Munidasa M."/>
            <person name="Muniz J."/>
            <person name="Nguyen L."/>
            <person name="Ongeri F."/>
            <person name="Osuji N."/>
            <person name="Pu L.-L."/>
            <person name="Puazo M."/>
            <person name="Qu C."/>
            <person name="Quiroz J."/>
            <person name="Raj R."/>
            <person name="Weissenberger G."/>
            <person name="Xin Y."/>
            <person name="Zou X."/>
            <person name="Han Y."/>
            <person name="Richards S."/>
            <person name="Worley K."/>
            <person name="Muzny D."/>
            <person name="Gibbs R."/>
        </authorList>
    </citation>
    <scope>NUCLEOTIDE SEQUENCE</scope>
    <source>
        <strain evidence="8">Sampled in the wild</strain>
    </source>
</reference>
<dbReference type="PANTHER" id="PTHR31021:SF1">
    <property type="entry name" value="CHROMOSOME UNDETERMINED SCAFFOLD_56, WHOLE GENOME SHOTGUN SEQUENCE"/>
    <property type="match status" value="1"/>
</dbReference>
<keyword evidence="4" id="KW-0472">Membrane</keyword>
<dbReference type="Proteomes" id="UP000792457">
    <property type="component" value="Unassembled WGS sequence"/>
</dbReference>